<feature type="region of interest" description="Disordered" evidence="1">
    <location>
        <begin position="1"/>
        <end position="108"/>
    </location>
</feature>
<proteinExistence type="predicted"/>
<reference evidence="3" key="1">
    <citation type="submission" date="2014-04" db="EMBL/GenBank/DDBJ databases">
        <title>Evolutionary Origins and Diversification of the Mycorrhizal Mutualists.</title>
        <authorList>
            <consortium name="DOE Joint Genome Institute"/>
            <consortium name="Mycorrhizal Genomics Consortium"/>
            <person name="Kohler A."/>
            <person name="Kuo A."/>
            <person name="Nagy L.G."/>
            <person name="Floudas D."/>
            <person name="Copeland A."/>
            <person name="Barry K.W."/>
            <person name="Cichocki N."/>
            <person name="Veneault-Fourrey C."/>
            <person name="LaButti K."/>
            <person name="Lindquist E.A."/>
            <person name="Lipzen A."/>
            <person name="Lundell T."/>
            <person name="Morin E."/>
            <person name="Murat C."/>
            <person name="Riley R."/>
            <person name="Ohm R."/>
            <person name="Sun H."/>
            <person name="Tunlid A."/>
            <person name="Henrissat B."/>
            <person name="Grigoriev I.V."/>
            <person name="Hibbett D.S."/>
            <person name="Martin F."/>
        </authorList>
    </citation>
    <scope>NUCLEOTIDE SEQUENCE [LARGE SCALE GENOMIC DNA]</scope>
    <source>
        <strain evidence="3">FD-334 SS-4</strain>
    </source>
</reference>
<evidence type="ECO:0000256" key="1">
    <source>
        <dbReference type="SAM" id="MobiDB-lite"/>
    </source>
</evidence>
<accession>A0A0D2PAI2</accession>
<feature type="compositionally biased region" description="Basic and acidic residues" evidence="1">
    <location>
        <begin position="61"/>
        <end position="70"/>
    </location>
</feature>
<sequence>MPFNTKTTTKSVAPFKPTAHVSNTVKVSPHSRKQGAPLKVDVVKAPVDSEQQLSANQSDEENVRPSKDTNEPLSPLDIAAAAIPKVQERDMRAYEHDRQRTKRAGERALNRARKAAATGFLGPAGKRAPSGGREDRDAKRKLRGKLEVEIDAGVDAVDRAASPIRAAMLIEGLSAAGPGACVGAIARANARAVQSVGDRMDVQVSFAELLEVSQRKPRKGKEDEFELVPAVRGVIVLDDMPTHVVHDMEIDEPWEHIESEESEGKTSKGAEPSYAQVVVRA</sequence>
<evidence type="ECO:0000313" key="3">
    <source>
        <dbReference type="Proteomes" id="UP000054270"/>
    </source>
</evidence>
<dbReference type="AlphaFoldDB" id="A0A0D2PAI2"/>
<dbReference type="OrthoDB" id="3245714at2759"/>
<feature type="region of interest" description="Disordered" evidence="1">
    <location>
        <begin position="121"/>
        <end position="140"/>
    </location>
</feature>
<protein>
    <submittedName>
        <fullName evidence="2">Uncharacterized protein</fullName>
    </submittedName>
</protein>
<evidence type="ECO:0000313" key="2">
    <source>
        <dbReference type="EMBL" id="KJA27919.1"/>
    </source>
</evidence>
<organism evidence="2 3">
    <name type="scientific">Hypholoma sublateritium (strain FD-334 SS-4)</name>
    <dbReference type="NCBI Taxonomy" id="945553"/>
    <lineage>
        <taxon>Eukaryota</taxon>
        <taxon>Fungi</taxon>
        <taxon>Dikarya</taxon>
        <taxon>Basidiomycota</taxon>
        <taxon>Agaricomycotina</taxon>
        <taxon>Agaricomycetes</taxon>
        <taxon>Agaricomycetidae</taxon>
        <taxon>Agaricales</taxon>
        <taxon>Agaricineae</taxon>
        <taxon>Strophariaceae</taxon>
        <taxon>Hypholoma</taxon>
    </lineage>
</organism>
<name>A0A0D2PAI2_HYPSF</name>
<dbReference type="OMA" id="PWEHIES"/>
<feature type="compositionally biased region" description="Polar residues" evidence="1">
    <location>
        <begin position="1"/>
        <end position="11"/>
    </location>
</feature>
<dbReference type="EMBL" id="KN817522">
    <property type="protein sequence ID" value="KJA27919.1"/>
    <property type="molecule type" value="Genomic_DNA"/>
</dbReference>
<keyword evidence="3" id="KW-1185">Reference proteome</keyword>
<feature type="compositionally biased region" description="Basic and acidic residues" evidence="1">
    <location>
        <begin position="86"/>
        <end position="108"/>
    </location>
</feature>
<dbReference type="Proteomes" id="UP000054270">
    <property type="component" value="Unassembled WGS sequence"/>
</dbReference>
<gene>
    <name evidence="2" type="ORF">HYPSUDRAFT_34146</name>
</gene>